<feature type="transmembrane region" description="Helical" evidence="8">
    <location>
        <begin position="475"/>
        <end position="493"/>
    </location>
</feature>
<dbReference type="InterPro" id="IPR000060">
    <property type="entry name" value="BCCT_transptr"/>
</dbReference>
<protein>
    <submittedName>
        <fullName evidence="9">Choline transporter</fullName>
    </submittedName>
</protein>
<evidence type="ECO:0000256" key="2">
    <source>
        <dbReference type="ARBA" id="ARBA00005658"/>
    </source>
</evidence>
<keyword evidence="4" id="KW-1003">Cell membrane</keyword>
<dbReference type="PROSITE" id="PS01303">
    <property type="entry name" value="BCCT"/>
    <property type="match status" value="1"/>
</dbReference>
<evidence type="ECO:0000313" key="9">
    <source>
        <dbReference type="EMBL" id="KPH64290.1"/>
    </source>
</evidence>
<keyword evidence="6 8" id="KW-1133">Transmembrane helix</keyword>
<evidence type="ECO:0000256" key="1">
    <source>
        <dbReference type="ARBA" id="ARBA00004651"/>
    </source>
</evidence>
<feature type="transmembrane region" description="Helical" evidence="8">
    <location>
        <begin position="264"/>
        <end position="284"/>
    </location>
</feature>
<feature type="transmembrane region" description="Helical" evidence="8">
    <location>
        <begin position="94"/>
        <end position="114"/>
    </location>
</feature>
<dbReference type="InterPro" id="IPR018093">
    <property type="entry name" value="BCCT_CS"/>
</dbReference>
<keyword evidence="3" id="KW-0813">Transport</keyword>
<feature type="transmembrane region" description="Helical" evidence="8">
    <location>
        <begin position="185"/>
        <end position="210"/>
    </location>
</feature>
<feature type="transmembrane region" description="Helical" evidence="8">
    <location>
        <begin position="448"/>
        <end position="469"/>
    </location>
</feature>
<keyword evidence="5 8" id="KW-0812">Transmembrane</keyword>
<keyword evidence="7 8" id="KW-0472">Membrane</keyword>
<evidence type="ECO:0000256" key="3">
    <source>
        <dbReference type="ARBA" id="ARBA00022448"/>
    </source>
</evidence>
<keyword evidence="10" id="KW-1185">Reference proteome</keyword>
<dbReference type="NCBIfam" id="TIGR00842">
    <property type="entry name" value="bcct"/>
    <property type="match status" value="1"/>
</dbReference>
<feature type="transmembrane region" description="Helical" evidence="8">
    <location>
        <begin position="407"/>
        <end position="427"/>
    </location>
</feature>
<evidence type="ECO:0000256" key="8">
    <source>
        <dbReference type="SAM" id="Phobius"/>
    </source>
</evidence>
<dbReference type="PANTHER" id="PTHR30047">
    <property type="entry name" value="HIGH-AFFINITY CHOLINE TRANSPORT PROTEIN-RELATED"/>
    <property type="match status" value="1"/>
</dbReference>
<dbReference type="PANTHER" id="PTHR30047:SF7">
    <property type="entry name" value="HIGH-AFFINITY CHOLINE TRANSPORT PROTEIN"/>
    <property type="match status" value="1"/>
</dbReference>
<comment type="caution">
    <text evidence="9">The sequence shown here is derived from an EMBL/GenBank/DDBJ whole genome shotgun (WGS) entry which is preliminary data.</text>
</comment>
<evidence type="ECO:0000256" key="4">
    <source>
        <dbReference type="ARBA" id="ARBA00022475"/>
    </source>
</evidence>
<feature type="transmembrane region" description="Helical" evidence="8">
    <location>
        <begin position="12"/>
        <end position="34"/>
    </location>
</feature>
<dbReference type="NCBIfam" id="NF007399">
    <property type="entry name" value="PRK09928.1"/>
    <property type="match status" value="1"/>
</dbReference>
<feature type="transmembrane region" description="Helical" evidence="8">
    <location>
        <begin position="145"/>
        <end position="165"/>
    </location>
</feature>
<comment type="subcellular location">
    <subcellularLocation>
        <location evidence="1">Cell membrane</location>
        <topology evidence="1">Multi-pass membrane protein</topology>
    </subcellularLocation>
</comment>
<gene>
    <name evidence="9" type="ORF">ADS77_06290</name>
</gene>
<dbReference type="EMBL" id="LHPH01000005">
    <property type="protein sequence ID" value="KPH64290.1"/>
    <property type="molecule type" value="Genomic_DNA"/>
</dbReference>
<dbReference type="Pfam" id="PF02028">
    <property type="entry name" value="BCCT"/>
    <property type="match status" value="1"/>
</dbReference>
<comment type="similarity">
    <text evidence="2">Belongs to the BCCT transporter (TC 2.A.15) family.</text>
</comment>
<evidence type="ECO:0000256" key="5">
    <source>
        <dbReference type="ARBA" id="ARBA00022692"/>
    </source>
</evidence>
<reference evidence="9 10" key="1">
    <citation type="submission" date="2015-08" db="EMBL/GenBank/DDBJ databases">
        <title>Draft Genome Sequence of Pseudoalteromonas porphyrae UCD-SED14.</title>
        <authorList>
            <person name="Coil D.A."/>
            <person name="Jospin G."/>
            <person name="Lee R.D."/>
            <person name="Eisen J.A."/>
        </authorList>
    </citation>
    <scope>NUCLEOTIDE SEQUENCE [LARGE SCALE GENOMIC DNA]</scope>
    <source>
        <strain evidence="9 10">UCD-SED14</strain>
    </source>
</reference>
<dbReference type="Proteomes" id="UP000037848">
    <property type="component" value="Unassembled WGS sequence"/>
</dbReference>
<feature type="transmembrane region" description="Helical" evidence="8">
    <location>
        <begin position="319"/>
        <end position="336"/>
    </location>
</feature>
<dbReference type="GO" id="GO:0005886">
    <property type="term" value="C:plasma membrane"/>
    <property type="evidence" value="ECO:0007669"/>
    <property type="project" value="UniProtKB-SubCell"/>
</dbReference>
<dbReference type="GO" id="GO:0022857">
    <property type="term" value="F:transmembrane transporter activity"/>
    <property type="evidence" value="ECO:0007669"/>
    <property type="project" value="InterPro"/>
</dbReference>
<name>A0A0N1EL86_9GAMM</name>
<feature type="transmembrane region" description="Helical" evidence="8">
    <location>
        <begin position="230"/>
        <end position="252"/>
    </location>
</feature>
<dbReference type="STRING" id="187330.AMS58_03325"/>
<evidence type="ECO:0000256" key="6">
    <source>
        <dbReference type="ARBA" id="ARBA00022989"/>
    </source>
</evidence>
<dbReference type="AlphaFoldDB" id="A0A0N1EL86"/>
<evidence type="ECO:0000313" key="10">
    <source>
        <dbReference type="Proteomes" id="UP000037848"/>
    </source>
</evidence>
<sequence length="662" mass="73195">MSMSTTEEKSKLNPPVFYTASALIIMLVLFTALAPQSADVFFNGLQSVIVQNASWFYVLTVAIILITVVFLGLSRYGNIKLGPDHSTPDYNHMTWFSMLFSAGMGIGLMFFGVAEPVMHYMNPPTGDAATVEAAREAMKITFFHWGLHAWGIYAIVALILAFFSYRHGLPLTLRSALYPLIGDKIYGPIGHAVDIFAVIGTVFGVATSLGYGVLQVNSGLNYLFDVPVGIVTQVILIAAVTGLAIVSVTTGLDKGIRRLSELNMGLAVIMLLFVLILGPTVYLLQAFVQNVGSYASDIVSHTFNLFAYEKTEWMGGWTILYWGWWMSWAPFVGLFIARVSRGRTIREFVMGVLFIPTGFTLMWMTFFGNSAIDLIMNQGVASLGEAVSKDVAISIFAFLENFPMSGILSFIATCMVIVFFVTSSDSGSMVVDMLCSNGKDNTPMWQRIYWAGGEGVVAAVLLMVGGLGALQTMTIASALPFAVVLLIATYGLIKALRVDIAKRESLQMNIAPIAPTLPGSEGASWQERLNNIVDFPNKANVNRFVKSIALPAMENVSKELKTHSLDVEIDLEQLERGHVSLKVLLGEEIDFLYEVKRRSYEKPSYTQDEDEDDDSDNNYYRAEVHLREGGQDYDVMGWSKEAVINDIIDQYHKHMHFLHTLR</sequence>
<feature type="transmembrane region" description="Helical" evidence="8">
    <location>
        <begin position="54"/>
        <end position="73"/>
    </location>
</feature>
<feature type="transmembrane region" description="Helical" evidence="8">
    <location>
        <begin position="348"/>
        <end position="367"/>
    </location>
</feature>
<dbReference type="PATRIC" id="fig|187330.3.peg.3237"/>
<proteinExistence type="inferred from homology"/>
<organism evidence="9 10">
    <name type="scientific">Pseudoalteromonas porphyrae</name>
    <dbReference type="NCBI Taxonomy" id="187330"/>
    <lineage>
        <taxon>Bacteria</taxon>
        <taxon>Pseudomonadati</taxon>
        <taxon>Pseudomonadota</taxon>
        <taxon>Gammaproteobacteria</taxon>
        <taxon>Alteromonadales</taxon>
        <taxon>Pseudoalteromonadaceae</taxon>
        <taxon>Pseudoalteromonas</taxon>
    </lineage>
</organism>
<evidence type="ECO:0000256" key="7">
    <source>
        <dbReference type="ARBA" id="ARBA00023136"/>
    </source>
</evidence>
<accession>A0A0N1EL86</accession>